<keyword evidence="6" id="KW-0812">Transmembrane</keyword>
<evidence type="ECO:0000256" key="6">
    <source>
        <dbReference type="SAM" id="Phobius"/>
    </source>
</evidence>
<evidence type="ECO:0000256" key="3">
    <source>
        <dbReference type="ARBA" id="ARBA00022853"/>
    </source>
</evidence>
<dbReference type="GO" id="GO:0032259">
    <property type="term" value="P:methylation"/>
    <property type="evidence" value="ECO:0007669"/>
    <property type="project" value="UniProtKB-KW"/>
</dbReference>
<dbReference type="GO" id="GO:0140956">
    <property type="term" value="F:histone H3K79 trimethyltransferase activity"/>
    <property type="evidence" value="ECO:0007669"/>
    <property type="project" value="UniProtKB-EC"/>
</dbReference>
<protein>
    <recommendedName>
        <fullName evidence="2">Histone-lysine N-methyltransferase, H3 lysine-79 specific</fullName>
        <ecNumber evidence="1">2.1.1.360</ecNumber>
    </recommendedName>
    <alternativeName>
        <fullName evidence="4">Histone H3-K79 methyltransferase</fullName>
    </alternativeName>
</protein>
<evidence type="ECO:0000259" key="7">
    <source>
        <dbReference type="PROSITE" id="PS51569"/>
    </source>
</evidence>
<dbReference type="PANTHER" id="PTHR21451">
    <property type="entry name" value="HISTONE H3 METHYLTRANSFERASE"/>
    <property type="match status" value="1"/>
</dbReference>
<evidence type="ECO:0000256" key="5">
    <source>
        <dbReference type="ARBA" id="ARBA00047770"/>
    </source>
</evidence>
<evidence type="ECO:0000313" key="8">
    <source>
        <dbReference type="EMBL" id="STY27887.1"/>
    </source>
</evidence>
<dbReference type="PANTHER" id="PTHR21451:SF19">
    <property type="entry name" value="ACTIVATED IN BLOCKED UNFOLDED PROTEIN RESPONSE"/>
    <property type="match status" value="1"/>
</dbReference>
<evidence type="ECO:0000256" key="4">
    <source>
        <dbReference type="ARBA" id="ARBA00029821"/>
    </source>
</evidence>
<reference evidence="8 9" key="1">
    <citation type="submission" date="2018-06" db="EMBL/GenBank/DDBJ databases">
        <authorList>
            <consortium name="Pathogen Informatics"/>
            <person name="Doyle S."/>
        </authorList>
    </citation>
    <scope>NUCLEOTIDE SEQUENCE [LARGE SCALE GENOMIC DNA]</scope>
    <source>
        <strain evidence="8 9">NCTC11532</strain>
    </source>
</reference>
<keyword evidence="8" id="KW-0489">Methyltransferase</keyword>
<dbReference type="PROSITE" id="PS51569">
    <property type="entry name" value="DOT1"/>
    <property type="match status" value="1"/>
</dbReference>
<keyword evidence="9" id="KW-1185">Reference proteome</keyword>
<evidence type="ECO:0000313" key="9">
    <source>
        <dbReference type="Proteomes" id="UP000255297"/>
    </source>
</evidence>
<keyword evidence="3" id="KW-0156">Chromatin regulator</keyword>
<dbReference type="InterPro" id="IPR025789">
    <property type="entry name" value="DOT1_dom"/>
</dbReference>
<gene>
    <name evidence="8" type="ORF">NCTC11532_00048</name>
</gene>
<feature type="domain" description="DOT1" evidence="7">
    <location>
        <begin position="1"/>
        <end position="246"/>
    </location>
</feature>
<evidence type="ECO:0000256" key="1">
    <source>
        <dbReference type="ARBA" id="ARBA00012190"/>
    </source>
</evidence>
<sequence>MSYLIPYFACLLLLLLTCVIHLMFKRKQTNVKRWQKLLNLQKHEKIFYQLYEAGDNGFLLSQRARRKKNAIEYAYGEIEFISFIALLSLAKPDENTVFYDLGSGIGKAVIACSMVFPVHKSVGIEIFPELYLNACKIAEQLTSIKNYCGNTHKIQFIQGDFLESDLTEATLIFINATAFFGPLWEKLSEKINNLPHLQTVITTSKILESSHFHVTTRTKVEMSWGVVFAYIHTRKQHATNRLENIE</sequence>
<name>A0A378LMK0_9GAMM</name>
<dbReference type="SUPFAM" id="SSF53335">
    <property type="entry name" value="S-adenosyl-L-methionine-dependent methyltransferases"/>
    <property type="match status" value="1"/>
</dbReference>
<organism evidence="8 9">
    <name type="scientific">Legionella wadsworthii</name>
    <dbReference type="NCBI Taxonomy" id="28088"/>
    <lineage>
        <taxon>Bacteria</taxon>
        <taxon>Pseudomonadati</taxon>
        <taxon>Pseudomonadota</taxon>
        <taxon>Gammaproteobacteria</taxon>
        <taxon>Legionellales</taxon>
        <taxon>Legionellaceae</taxon>
        <taxon>Legionella</taxon>
    </lineage>
</organism>
<dbReference type="EMBL" id="UGPB01000001">
    <property type="protein sequence ID" value="STY27887.1"/>
    <property type="molecule type" value="Genomic_DNA"/>
</dbReference>
<keyword evidence="6" id="KW-0472">Membrane</keyword>
<dbReference type="InterPro" id="IPR030445">
    <property type="entry name" value="H3-K79_meTrfase"/>
</dbReference>
<dbReference type="InterPro" id="IPR029063">
    <property type="entry name" value="SAM-dependent_MTases_sf"/>
</dbReference>
<feature type="transmembrane region" description="Helical" evidence="6">
    <location>
        <begin position="6"/>
        <end position="24"/>
    </location>
</feature>
<comment type="catalytic activity">
    <reaction evidence="5">
        <text>L-lysyl(79)-[histone H3] + 3 S-adenosyl-L-methionine = N(6),N(6),N(6)-trimethyl-L-lysyl(79)-[histone H3] + 3 S-adenosyl-L-homocysteine + 3 H(+)</text>
        <dbReference type="Rhea" id="RHEA:60328"/>
        <dbReference type="Rhea" id="RHEA-COMP:15549"/>
        <dbReference type="Rhea" id="RHEA-COMP:15552"/>
        <dbReference type="ChEBI" id="CHEBI:15378"/>
        <dbReference type="ChEBI" id="CHEBI:29969"/>
        <dbReference type="ChEBI" id="CHEBI:57856"/>
        <dbReference type="ChEBI" id="CHEBI:59789"/>
        <dbReference type="ChEBI" id="CHEBI:61961"/>
        <dbReference type="EC" id="2.1.1.360"/>
    </reaction>
</comment>
<dbReference type="GO" id="GO:0051726">
    <property type="term" value="P:regulation of cell cycle"/>
    <property type="evidence" value="ECO:0007669"/>
    <property type="project" value="InterPro"/>
</dbReference>
<dbReference type="Pfam" id="PF08123">
    <property type="entry name" value="DOT1"/>
    <property type="match status" value="1"/>
</dbReference>
<keyword evidence="8" id="KW-0808">Transferase</keyword>
<dbReference type="Proteomes" id="UP000255297">
    <property type="component" value="Unassembled WGS sequence"/>
</dbReference>
<dbReference type="RefSeq" id="WP_031566855.1">
    <property type="nucleotide sequence ID" value="NZ_CAAAIS010000018.1"/>
</dbReference>
<evidence type="ECO:0000256" key="2">
    <source>
        <dbReference type="ARBA" id="ARBA00020987"/>
    </source>
</evidence>
<dbReference type="Gene3D" id="3.40.50.150">
    <property type="entry name" value="Vaccinia Virus protein VP39"/>
    <property type="match status" value="1"/>
</dbReference>
<dbReference type="EC" id="2.1.1.360" evidence="1"/>
<dbReference type="AlphaFoldDB" id="A0A378LMK0"/>
<keyword evidence="6" id="KW-1133">Transmembrane helix</keyword>
<proteinExistence type="predicted"/>
<dbReference type="STRING" id="1122170.GCA_000701265_01605"/>
<accession>A0A378LMK0</accession>